<keyword evidence="2" id="KW-1185">Reference proteome</keyword>
<dbReference type="AlphaFoldDB" id="A0A2T7BHA1"/>
<evidence type="ECO:0000313" key="1">
    <source>
        <dbReference type="EMBL" id="PUZ25623.1"/>
    </source>
</evidence>
<dbReference type="RefSeq" id="WP_108687463.1">
    <property type="nucleotide sequence ID" value="NZ_QCYK01000002.1"/>
</dbReference>
<protein>
    <recommendedName>
        <fullName evidence="3">SMP-30/Gluconolactonase/LRE-like region domain-containing protein</fullName>
    </recommendedName>
</protein>
<comment type="caution">
    <text evidence="1">The sequence shown here is derived from an EMBL/GenBank/DDBJ whole genome shotgun (WGS) entry which is preliminary data.</text>
</comment>
<dbReference type="OrthoDB" id="9798438at2"/>
<evidence type="ECO:0008006" key="3">
    <source>
        <dbReference type="Google" id="ProtNLM"/>
    </source>
</evidence>
<name>A0A2T7BHA1_9BACT</name>
<accession>A0A2T7BHA1</accession>
<gene>
    <name evidence="1" type="ORF">DCC81_15235</name>
</gene>
<organism evidence="1 2">
    <name type="scientific">Chitinophaga parva</name>
    <dbReference type="NCBI Taxonomy" id="2169414"/>
    <lineage>
        <taxon>Bacteria</taxon>
        <taxon>Pseudomonadati</taxon>
        <taxon>Bacteroidota</taxon>
        <taxon>Chitinophagia</taxon>
        <taxon>Chitinophagales</taxon>
        <taxon>Chitinophagaceae</taxon>
        <taxon>Chitinophaga</taxon>
    </lineage>
</organism>
<dbReference type="EMBL" id="QCYK01000002">
    <property type="protein sequence ID" value="PUZ25623.1"/>
    <property type="molecule type" value="Genomic_DNA"/>
</dbReference>
<sequence>MKRSALTPVLAMVLCMACSKNTRDTATPGGGTNPPVTEDSIPEARYNITLLDANQAFVATPVVSNMARQDYNELSGIAASKVNAGVLYVHDDANGTNEIPLTNAKGEDLGKLVLDGISPRNPEDIKVAPGPDANTSYIYLADIGDNANGRTNVAIYRFAEPSITTPGASTVVHISTIDKITLVYPTGAVNAETLLVDPLTKDLFIASKQTGRSTIYKAAYPQSTTATITLKAVLKTSFDLFTSGDVSPDGKEILLRNKGQIFYWPRTAAQSLADAMLLAPQTVPYAGNEHQGEGICFAADAGGYYTDTEIRDYPGAVSTISFYKRK</sequence>
<proteinExistence type="predicted"/>
<evidence type="ECO:0000313" key="2">
    <source>
        <dbReference type="Proteomes" id="UP000244450"/>
    </source>
</evidence>
<dbReference type="Proteomes" id="UP000244450">
    <property type="component" value="Unassembled WGS sequence"/>
</dbReference>
<reference evidence="1 2" key="1">
    <citation type="submission" date="2018-04" db="EMBL/GenBank/DDBJ databases">
        <title>Chitinophaga fuyangensis sp. nov., isolated from soil in a chemical factory.</title>
        <authorList>
            <person name="Chen K."/>
        </authorList>
    </citation>
    <scope>NUCLEOTIDE SEQUENCE [LARGE SCALE GENOMIC DNA]</scope>
    <source>
        <strain evidence="1 2">LY-1</strain>
    </source>
</reference>